<keyword evidence="1" id="KW-0472">Membrane</keyword>
<gene>
    <name evidence="2" type="ORF">MADP07_00009</name>
</gene>
<feature type="transmembrane region" description="Helical" evidence="1">
    <location>
        <begin position="211"/>
        <end position="236"/>
    </location>
</feature>
<evidence type="ECO:0000313" key="2">
    <source>
        <dbReference type="EMBL" id="MBW0602302.1"/>
    </source>
</evidence>
<proteinExistence type="predicted"/>
<sequence length="245" mass="28003">MKDIIDELSKDNSTEESVKIIDPLIDELNKLEIDTTLVNNIINLSRDAEKLDKLLELFKNSDAHNSENTQLNKNNLKEFLPSVQEKLNKNIQSSIPGLAEYINKNKTKATELLNQSNDEINLNDFLLNNPVNDNGNSVYRDLIDELISDNYQKLFDDNVDNLEKREIVDKIKDINLDNPNYSNVSKTQLDKIIQDFENELNKNNSTGSLRIFGIIGIVLGSILTLGLLFLLVLLFLKKRKKDKTK</sequence>
<protein>
    <submittedName>
        <fullName evidence="2">Uncharacterized protein</fullName>
    </submittedName>
</protein>
<dbReference type="EMBL" id="JABZFG010000001">
    <property type="protein sequence ID" value="MBW0602302.1"/>
    <property type="molecule type" value="Genomic_DNA"/>
</dbReference>
<dbReference type="Proteomes" id="UP000746160">
    <property type="component" value="Unassembled WGS sequence"/>
</dbReference>
<dbReference type="RefSeq" id="WP_218743487.1">
    <property type="nucleotide sequence ID" value="NZ_JABZFG010000001.1"/>
</dbReference>
<comment type="caution">
    <text evidence="2">The sequence shown here is derived from an EMBL/GenBank/DDBJ whole genome shotgun (WGS) entry which is preliminary data.</text>
</comment>
<reference evidence="2" key="1">
    <citation type="journal article" date="2021" name="Genes Genomics">
        <title>Comparative genomic analysis of Mycoplasma anatis strains.</title>
        <authorList>
            <person name="Zhou Q."/>
            <person name="Mai K."/>
            <person name="Yang D."/>
            <person name="Liu J."/>
            <person name="Yan Z."/>
            <person name="Luo C."/>
            <person name="Tan Y."/>
            <person name="Cao S."/>
            <person name="Zhou Q."/>
            <person name="Chen L."/>
            <person name="Chen F."/>
        </authorList>
    </citation>
    <scope>NUCLEOTIDE SEQUENCE</scope>
    <source>
        <strain evidence="2">DP07</strain>
    </source>
</reference>
<evidence type="ECO:0000256" key="1">
    <source>
        <dbReference type="SAM" id="Phobius"/>
    </source>
</evidence>
<accession>A0A9Q3L7K9</accession>
<name>A0A9Q3L7K9_9BACT</name>
<evidence type="ECO:0000313" key="3">
    <source>
        <dbReference type="Proteomes" id="UP000746160"/>
    </source>
</evidence>
<keyword evidence="1" id="KW-0812">Transmembrane</keyword>
<dbReference type="AlphaFoldDB" id="A0A9Q3L7K9"/>
<organism evidence="2 3">
    <name type="scientific">Mycoplasmopsis anatis</name>
    <dbReference type="NCBI Taxonomy" id="171279"/>
    <lineage>
        <taxon>Bacteria</taxon>
        <taxon>Bacillati</taxon>
        <taxon>Mycoplasmatota</taxon>
        <taxon>Mycoplasmoidales</taxon>
        <taxon>Metamycoplasmataceae</taxon>
        <taxon>Mycoplasmopsis</taxon>
    </lineage>
</organism>
<keyword evidence="1" id="KW-1133">Transmembrane helix</keyword>